<accession>A0A2P6C9E8</accession>
<feature type="transmembrane region" description="Helical" evidence="6">
    <location>
        <begin position="12"/>
        <end position="41"/>
    </location>
</feature>
<reference evidence="7 8" key="1">
    <citation type="submission" date="2016-12" db="EMBL/GenBank/DDBJ databases">
        <title>Trade-off between light-utilization and light-protection in marine flavobacteria.</title>
        <authorList>
            <person name="Kumagai Y."/>
            <person name="Yoshizawa S."/>
            <person name="Kogure K."/>
            <person name="Iwasaki W."/>
        </authorList>
    </citation>
    <scope>NUCLEOTIDE SEQUENCE [LARGE SCALE GENOMIC DNA]</scope>
    <source>
        <strain evidence="7 8">KCTC 12100</strain>
    </source>
</reference>
<feature type="transmembrane region" description="Helical" evidence="6">
    <location>
        <begin position="47"/>
        <end position="66"/>
    </location>
</feature>
<evidence type="ECO:0000256" key="5">
    <source>
        <dbReference type="ARBA" id="ARBA00023136"/>
    </source>
</evidence>
<feature type="transmembrane region" description="Helical" evidence="6">
    <location>
        <begin position="87"/>
        <end position="111"/>
    </location>
</feature>
<evidence type="ECO:0000256" key="4">
    <source>
        <dbReference type="ARBA" id="ARBA00022989"/>
    </source>
</evidence>
<dbReference type="RefSeq" id="WP_105050435.1">
    <property type="nucleotide sequence ID" value="NZ_CP150661.1"/>
</dbReference>
<sequence>MTPKINKKPLSIFVKNIFVMFKGTLIAQIIAAISSIFIAKIYGSEAYGVLSVFISLSSIASIFNSLQLDNYIVICRDRLTRNHWFNFLFLLIPIIAIIGTVILLPFYVFFFDKKIENSILILAILSSIFLSYNKTHEFFLTSYKKFSPISFSKILLVLINVFFQFTFYVKFKIYGLVYSSFISIFIVTLYYSFKNRVYFKIIDFNIVKENITKNKSILTYLLPSRFINNLASQSIPLFIYAFFSLQDAGVYFFSQKILTMPLFIISSSISTVYFEKATSLMQTSKKELFLATKKIITFNVLIMFVFLVLINTVGIYILEILLTESWINLRLYFLILSFLVLCRSSFSPISNIMVVLDKNNISLLFNIYLLIVNIIAFYIGFVKNDLTYTIYILSFLGGIGYLTLAFYFLKTIKKQSII</sequence>
<keyword evidence="2" id="KW-1003">Cell membrane</keyword>
<feature type="transmembrane region" description="Helical" evidence="6">
    <location>
        <begin position="117"/>
        <end position="134"/>
    </location>
</feature>
<feature type="transmembrane region" description="Helical" evidence="6">
    <location>
        <begin position="146"/>
        <end position="167"/>
    </location>
</feature>
<dbReference type="OrthoDB" id="1198610at2"/>
<feature type="transmembrane region" description="Helical" evidence="6">
    <location>
        <begin position="173"/>
        <end position="193"/>
    </location>
</feature>
<evidence type="ECO:0008006" key="9">
    <source>
        <dbReference type="Google" id="ProtNLM"/>
    </source>
</evidence>
<evidence type="ECO:0000256" key="6">
    <source>
        <dbReference type="SAM" id="Phobius"/>
    </source>
</evidence>
<dbReference type="PANTHER" id="PTHR30250:SF11">
    <property type="entry name" value="O-ANTIGEN TRANSPORTER-RELATED"/>
    <property type="match status" value="1"/>
</dbReference>
<comment type="subcellular location">
    <subcellularLocation>
        <location evidence="1">Cell membrane</location>
        <topology evidence="1">Multi-pass membrane protein</topology>
    </subcellularLocation>
</comment>
<gene>
    <name evidence="7" type="ORF">BTO14_16030</name>
</gene>
<dbReference type="EMBL" id="MSCK01000002">
    <property type="protein sequence ID" value="PQJ69509.1"/>
    <property type="molecule type" value="Genomic_DNA"/>
</dbReference>
<feature type="transmembrane region" description="Helical" evidence="6">
    <location>
        <begin position="388"/>
        <end position="409"/>
    </location>
</feature>
<name>A0A2P6C9E8_9FLAO</name>
<evidence type="ECO:0000256" key="2">
    <source>
        <dbReference type="ARBA" id="ARBA00022475"/>
    </source>
</evidence>
<protein>
    <recommendedName>
        <fullName evidence="9">Polysaccharide biosynthesis protein C-terminal domain-containing protein</fullName>
    </recommendedName>
</protein>
<evidence type="ECO:0000256" key="1">
    <source>
        <dbReference type="ARBA" id="ARBA00004651"/>
    </source>
</evidence>
<feature type="transmembrane region" description="Helical" evidence="6">
    <location>
        <begin position="295"/>
        <end position="318"/>
    </location>
</feature>
<evidence type="ECO:0000313" key="7">
    <source>
        <dbReference type="EMBL" id="PQJ69509.1"/>
    </source>
</evidence>
<dbReference type="GO" id="GO:0005886">
    <property type="term" value="C:plasma membrane"/>
    <property type="evidence" value="ECO:0007669"/>
    <property type="project" value="UniProtKB-SubCell"/>
</dbReference>
<feature type="transmembrane region" description="Helical" evidence="6">
    <location>
        <begin position="330"/>
        <end position="356"/>
    </location>
</feature>
<feature type="transmembrane region" description="Helical" evidence="6">
    <location>
        <begin position="257"/>
        <end position="274"/>
    </location>
</feature>
<comment type="caution">
    <text evidence="7">The sequence shown here is derived from an EMBL/GenBank/DDBJ whole genome shotgun (WGS) entry which is preliminary data.</text>
</comment>
<dbReference type="InterPro" id="IPR050833">
    <property type="entry name" value="Poly_Biosynth_Transport"/>
</dbReference>
<dbReference type="Proteomes" id="UP000247345">
    <property type="component" value="Unassembled WGS sequence"/>
</dbReference>
<evidence type="ECO:0000256" key="3">
    <source>
        <dbReference type="ARBA" id="ARBA00022692"/>
    </source>
</evidence>
<proteinExistence type="predicted"/>
<keyword evidence="8" id="KW-1185">Reference proteome</keyword>
<organism evidence="7 8">
    <name type="scientific">Polaribacter butkevichii</name>
    <dbReference type="NCBI Taxonomy" id="218490"/>
    <lineage>
        <taxon>Bacteria</taxon>
        <taxon>Pseudomonadati</taxon>
        <taxon>Bacteroidota</taxon>
        <taxon>Flavobacteriia</taxon>
        <taxon>Flavobacteriales</taxon>
        <taxon>Flavobacteriaceae</taxon>
    </lineage>
</organism>
<dbReference type="AlphaFoldDB" id="A0A2P6C9E8"/>
<keyword evidence="5 6" id="KW-0472">Membrane</keyword>
<keyword evidence="4 6" id="KW-1133">Transmembrane helix</keyword>
<dbReference type="PANTHER" id="PTHR30250">
    <property type="entry name" value="PST FAMILY PREDICTED COLANIC ACID TRANSPORTER"/>
    <property type="match status" value="1"/>
</dbReference>
<feature type="transmembrane region" description="Helical" evidence="6">
    <location>
        <begin position="363"/>
        <end position="382"/>
    </location>
</feature>
<evidence type="ECO:0000313" key="8">
    <source>
        <dbReference type="Proteomes" id="UP000247345"/>
    </source>
</evidence>
<keyword evidence="3 6" id="KW-0812">Transmembrane</keyword>
<feature type="transmembrane region" description="Helical" evidence="6">
    <location>
        <begin position="226"/>
        <end position="245"/>
    </location>
</feature>
<dbReference type="Pfam" id="PF13440">
    <property type="entry name" value="Polysacc_synt_3"/>
    <property type="match status" value="1"/>
</dbReference>